<dbReference type="SUPFAM" id="SSF52172">
    <property type="entry name" value="CheY-like"/>
    <property type="match status" value="1"/>
</dbReference>
<dbReference type="PANTHER" id="PTHR45339:SF1">
    <property type="entry name" value="HYBRID SIGNAL TRANSDUCTION HISTIDINE KINASE J"/>
    <property type="match status" value="1"/>
</dbReference>
<keyword evidence="5 13" id="KW-0597">Phosphoprotein</keyword>
<organism evidence="19 20">
    <name type="scientific">Methylomonas rivi</name>
    <dbReference type="NCBI Taxonomy" id="2952226"/>
    <lineage>
        <taxon>Bacteria</taxon>
        <taxon>Pseudomonadati</taxon>
        <taxon>Pseudomonadota</taxon>
        <taxon>Gammaproteobacteria</taxon>
        <taxon>Methylococcales</taxon>
        <taxon>Methylococcaceae</taxon>
        <taxon>Methylomonas</taxon>
    </lineage>
</organism>
<dbReference type="InterPro" id="IPR003594">
    <property type="entry name" value="HATPase_dom"/>
</dbReference>
<evidence type="ECO:0000256" key="3">
    <source>
        <dbReference type="ARBA" id="ARBA00012438"/>
    </source>
</evidence>
<dbReference type="RefSeq" id="WP_256613476.1">
    <property type="nucleotide sequence ID" value="NZ_JANIBK010000004.1"/>
</dbReference>
<evidence type="ECO:0000256" key="15">
    <source>
        <dbReference type="SAM" id="SignalP"/>
    </source>
</evidence>
<dbReference type="Pfam" id="PF00072">
    <property type="entry name" value="Response_reg"/>
    <property type="match status" value="1"/>
</dbReference>
<dbReference type="SUPFAM" id="SSF63829">
    <property type="entry name" value="Calcium-dependent phosphotriesterase"/>
    <property type="match status" value="2"/>
</dbReference>
<dbReference type="SMART" id="SM00448">
    <property type="entry name" value="REC"/>
    <property type="match status" value="1"/>
</dbReference>
<dbReference type="Pfam" id="PF01627">
    <property type="entry name" value="Hpt"/>
    <property type="match status" value="1"/>
</dbReference>
<dbReference type="Proteomes" id="UP001524586">
    <property type="component" value="Unassembled WGS sequence"/>
</dbReference>
<dbReference type="PROSITE" id="PS50894">
    <property type="entry name" value="HPT"/>
    <property type="match status" value="1"/>
</dbReference>
<evidence type="ECO:0000256" key="4">
    <source>
        <dbReference type="ARBA" id="ARBA00022475"/>
    </source>
</evidence>
<feature type="modified residue" description="4-aspartylphosphate" evidence="13">
    <location>
        <position position="1168"/>
    </location>
</feature>
<evidence type="ECO:0000256" key="12">
    <source>
        <dbReference type="PROSITE-ProRule" id="PRU00110"/>
    </source>
</evidence>
<dbReference type="SMART" id="SM00387">
    <property type="entry name" value="HATPase_c"/>
    <property type="match status" value="1"/>
</dbReference>
<dbReference type="InterPro" id="IPR008207">
    <property type="entry name" value="Sig_transdc_His_kin_Hpt_dom"/>
</dbReference>
<dbReference type="SMART" id="SM00388">
    <property type="entry name" value="HisKA"/>
    <property type="match status" value="1"/>
</dbReference>
<dbReference type="Gene3D" id="2.130.10.10">
    <property type="entry name" value="YVTN repeat-like/Quinoprotein amine dehydrogenase"/>
    <property type="match status" value="3"/>
</dbReference>
<dbReference type="CDD" id="cd00146">
    <property type="entry name" value="PKD"/>
    <property type="match status" value="1"/>
</dbReference>
<dbReference type="EMBL" id="JANIBK010000004">
    <property type="protein sequence ID" value="MCQ8127160.1"/>
    <property type="molecule type" value="Genomic_DNA"/>
</dbReference>
<dbReference type="InterPro" id="IPR013783">
    <property type="entry name" value="Ig-like_fold"/>
</dbReference>
<feature type="domain" description="Histidine kinase" evidence="16">
    <location>
        <begin position="872"/>
        <end position="1093"/>
    </location>
</feature>
<sequence>MLRRIHLFLTRYWFTALLAGVGVLPPAGHAAATEIFIKETGIPNASAITSMIQDKQGFIWMAGFAELQRYDGYDTKQYKKTPNVSGALQFDSITSLFEDRRQRIWIGSRDGLAVFEPETEIFKTVIKAEAEQAHREAGNIRTIISDGADGLWLGTRGGLRHFNPETGQSEIYRHDPRQPDSLSVNNIETLARDPQGGLWIATWPSGLDYLPPGSRQFQHYRISSDSQSTLENNIKILFFDNDRRLWLGTEAGVFVWQFGDDWANRKKLPLPGTTEEARVYQFAEDSNGTIWVATAKGLLRWDERLQKFDLYQQKMEDPTSLAGNIVKVLLADHSGSLFIATTNGMSRIDFTSGGFGKLTPRALKDADDGVNNAIRSIAVNDARQLWLGTWEGALLVDDKRRQILKKLTSVPDRNGNAGIGMVYSVYQQPNGLLWLGTRNGLIRYEEKNQKIQIINLGDTANNFVNKIVPGADGVLWLGTGGGLIEYDPGSGIKRHFRHDEHNQNSLGDDSVNTLFIDSHGRVWVGGAYIAGSGLSVLDPKNGRFHGYNFDSSDENSLPSDMVFNVVEDKQGRIWLATGRGICQAIETSDGFRFQNFGADNGLASGSVQNLQIGDEGRFWFTGIKGISSFDPDNGEFLHYAFPVGFASRIEPGGMVIDSAGLIYVSTSDGAIVIDPHRLRSNNILPNPAITEINIDNRTLDLNANDLNIGLEGSITHPKSLSFPWRARILSLHFSALHYADPARNRYAYKLDGFDQGWIDADSNNRVATYTNLDPGRYVFHLKASNNAGAWEEAGLTLPITIIPPYWQTVWFRGLLLIACFSLLLTVYFWRVRQLQRIRQNLEIQVANRTRELTEMHQQALAAVKIKSAFLANMSHEIRTPMNAIIGMSELALETDLDPKQRNYLEKIKTSSKWLLGIVNDILDYSKLEAGKLTLEHTEFYLDEVLQYLKDLSPTLLGGKPLDIFFEVDRAVPPAFWGDPLRLGQVLLNLLSNAIKFTETGQVILRVQCLRISDKRAKLHFSITDSGIGLSSRQQSHLFEAFNQADNSTTRKYGGTGLGLSICKNLISAMGGNIGVSSELGKGSCFYFNIELEMAAADRVKTAAREAPSPAVMASLQNACLLVVEDNPINQELLLEVLANKGIQADLAVNGVEALRMIDLKTYSAVLMDCLMPEMDGYAATCAIRGNPRHADLPIIAMTANVMTSDRQRCLDSGMNDHVGKPIDWTQLFQVLARWIKPRGETVFEPAGRTISLDESGFPQLTGVDSRQAQLLTGNNSAVYRKLLGLFRDRHSQDWEQIQSFYRAGDYENATHLIHKLLGSVQSVAHRALADSLSELEKAFRQKPPLVPEPQLQQAEALLWQLFTEIGLLFEKTESEQV</sequence>
<dbReference type="Pfam" id="PF07494">
    <property type="entry name" value="Reg_prop"/>
    <property type="match status" value="5"/>
</dbReference>
<dbReference type="PROSITE" id="PS50110">
    <property type="entry name" value="RESPONSE_REGULATORY"/>
    <property type="match status" value="1"/>
</dbReference>
<reference evidence="19 20" key="1">
    <citation type="submission" date="2022-07" db="EMBL/GenBank/DDBJ databases">
        <title>Methylomonas rivi sp. nov., Methylomonas rosea sp. nov., Methylomonas aureus sp. nov. and Methylomonas subterranea sp. nov., four novel methanotrophs isolated from a freshwater creek and the deep terrestrial subsurface.</title>
        <authorList>
            <person name="Abin C."/>
            <person name="Sankaranarayanan K."/>
            <person name="Garner C."/>
            <person name="Sindelar R."/>
            <person name="Kotary K."/>
            <person name="Garner R."/>
            <person name="Barclay S."/>
            <person name="Lawson P."/>
            <person name="Krumholz L."/>
        </authorList>
    </citation>
    <scope>NUCLEOTIDE SEQUENCE [LARGE SCALE GENOMIC DNA]</scope>
    <source>
        <strain evidence="19 20">WSC-6</strain>
    </source>
</reference>
<dbReference type="InterPro" id="IPR011110">
    <property type="entry name" value="Reg_prop"/>
</dbReference>
<dbReference type="InterPro" id="IPR011006">
    <property type="entry name" value="CheY-like_superfamily"/>
</dbReference>
<dbReference type="CDD" id="cd17546">
    <property type="entry name" value="REC_hyHK_CKI1_RcsC-like"/>
    <property type="match status" value="1"/>
</dbReference>
<dbReference type="Gene3D" id="3.40.50.2300">
    <property type="match status" value="1"/>
</dbReference>
<evidence type="ECO:0000259" key="17">
    <source>
        <dbReference type="PROSITE" id="PS50110"/>
    </source>
</evidence>
<keyword evidence="14" id="KW-0175">Coiled coil</keyword>
<comment type="subcellular location">
    <subcellularLocation>
        <location evidence="2">Cell membrane</location>
        <topology evidence="2">Multi-pass membrane protein</topology>
    </subcellularLocation>
</comment>
<evidence type="ECO:0000256" key="11">
    <source>
        <dbReference type="ARBA" id="ARBA00023136"/>
    </source>
</evidence>
<keyword evidence="8 19" id="KW-0067">ATP-binding</keyword>
<dbReference type="PANTHER" id="PTHR45339">
    <property type="entry name" value="HYBRID SIGNAL TRANSDUCTION HISTIDINE KINASE J"/>
    <property type="match status" value="1"/>
</dbReference>
<keyword evidence="6" id="KW-0812">Transmembrane</keyword>
<gene>
    <name evidence="19" type="ORF">NP596_01720</name>
</gene>
<dbReference type="InterPro" id="IPR036641">
    <property type="entry name" value="HPT_dom_sf"/>
</dbReference>
<feature type="modified residue" description="Phosphohistidine" evidence="12">
    <location>
        <position position="1314"/>
    </location>
</feature>
<dbReference type="InterPro" id="IPR005467">
    <property type="entry name" value="His_kinase_dom"/>
</dbReference>
<dbReference type="PROSITE" id="PS50109">
    <property type="entry name" value="HIS_KIN"/>
    <property type="match status" value="1"/>
</dbReference>
<evidence type="ECO:0000256" key="10">
    <source>
        <dbReference type="ARBA" id="ARBA00023012"/>
    </source>
</evidence>
<feature type="chain" id="PRO_5046310432" description="histidine kinase" evidence="15">
    <location>
        <begin position="31"/>
        <end position="1377"/>
    </location>
</feature>
<keyword evidence="15" id="KW-0732">Signal</keyword>
<evidence type="ECO:0000259" key="18">
    <source>
        <dbReference type="PROSITE" id="PS50894"/>
    </source>
</evidence>
<keyword evidence="9" id="KW-1133">Transmembrane helix</keyword>
<keyword evidence="4" id="KW-1003">Cell membrane</keyword>
<dbReference type="Gene3D" id="1.10.287.130">
    <property type="match status" value="1"/>
</dbReference>
<comment type="catalytic activity">
    <reaction evidence="1">
        <text>ATP + protein L-histidine = ADP + protein N-phospho-L-histidine.</text>
        <dbReference type="EC" id="2.7.13.3"/>
    </reaction>
</comment>
<evidence type="ECO:0000256" key="13">
    <source>
        <dbReference type="PROSITE-ProRule" id="PRU00169"/>
    </source>
</evidence>
<dbReference type="InterPro" id="IPR015943">
    <property type="entry name" value="WD40/YVTN_repeat-like_dom_sf"/>
</dbReference>
<dbReference type="InterPro" id="IPR003661">
    <property type="entry name" value="HisK_dim/P_dom"/>
</dbReference>
<dbReference type="Pfam" id="PF00512">
    <property type="entry name" value="HisKA"/>
    <property type="match status" value="1"/>
</dbReference>
<evidence type="ECO:0000256" key="1">
    <source>
        <dbReference type="ARBA" id="ARBA00000085"/>
    </source>
</evidence>
<dbReference type="InterPro" id="IPR001789">
    <property type="entry name" value="Sig_transdc_resp-reg_receiver"/>
</dbReference>
<dbReference type="InterPro" id="IPR004358">
    <property type="entry name" value="Sig_transdc_His_kin-like_C"/>
</dbReference>
<dbReference type="SUPFAM" id="SSF47226">
    <property type="entry name" value="Histidine-containing phosphotransfer domain, HPT domain"/>
    <property type="match status" value="1"/>
</dbReference>
<evidence type="ECO:0000313" key="19">
    <source>
        <dbReference type="EMBL" id="MCQ8127160.1"/>
    </source>
</evidence>
<feature type="domain" description="HPt" evidence="18">
    <location>
        <begin position="1275"/>
        <end position="1375"/>
    </location>
</feature>
<dbReference type="Pfam" id="PF02518">
    <property type="entry name" value="HATPase_c"/>
    <property type="match status" value="1"/>
</dbReference>
<dbReference type="GO" id="GO:0005524">
    <property type="term" value="F:ATP binding"/>
    <property type="evidence" value="ECO:0007669"/>
    <property type="project" value="UniProtKB-KW"/>
</dbReference>
<evidence type="ECO:0000256" key="7">
    <source>
        <dbReference type="ARBA" id="ARBA00022741"/>
    </source>
</evidence>
<evidence type="ECO:0000256" key="2">
    <source>
        <dbReference type="ARBA" id="ARBA00004651"/>
    </source>
</evidence>
<dbReference type="InterPro" id="IPR011123">
    <property type="entry name" value="Y_Y_Y"/>
</dbReference>
<keyword evidence="20" id="KW-1185">Reference proteome</keyword>
<protein>
    <recommendedName>
        <fullName evidence="3">histidine kinase</fullName>
        <ecNumber evidence="3">2.7.13.3</ecNumber>
    </recommendedName>
</protein>
<dbReference type="CDD" id="cd00082">
    <property type="entry name" value="HisKA"/>
    <property type="match status" value="1"/>
</dbReference>
<dbReference type="Pfam" id="PF07495">
    <property type="entry name" value="Y_Y_Y"/>
    <property type="match status" value="1"/>
</dbReference>
<dbReference type="Gene3D" id="1.20.120.160">
    <property type="entry name" value="HPT domain"/>
    <property type="match status" value="1"/>
</dbReference>
<dbReference type="Gene3D" id="2.60.40.10">
    <property type="entry name" value="Immunoglobulins"/>
    <property type="match status" value="1"/>
</dbReference>
<evidence type="ECO:0000256" key="14">
    <source>
        <dbReference type="SAM" id="Coils"/>
    </source>
</evidence>
<dbReference type="SUPFAM" id="SSF55874">
    <property type="entry name" value="ATPase domain of HSP90 chaperone/DNA topoisomerase II/histidine kinase"/>
    <property type="match status" value="1"/>
</dbReference>
<keyword evidence="10" id="KW-0902">Two-component regulatory system</keyword>
<evidence type="ECO:0000256" key="6">
    <source>
        <dbReference type="ARBA" id="ARBA00022692"/>
    </source>
</evidence>
<evidence type="ECO:0000256" key="9">
    <source>
        <dbReference type="ARBA" id="ARBA00022989"/>
    </source>
</evidence>
<keyword evidence="7" id="KW-0547">Nucleotide-binding</keyword>
<evidence type="ECO:0000256" key="8">
    <source>
        <dbReference type="ARBA" id="ARBA00022840"/>
    </source>
</evidence>
<feature type="coiled-coil region" evidence="14">
    <location>
        <begin position="831"/>
        <end position="858"/>
    </location>
</feature>
<proteinExistence type="predicted"/>
<feature type="signal peptide" evidence="15">
    <location>
        <begin position="1"/>
        <end position="30"/>
    </location>
</feature>
<feature type="domain" description="Response regulatory" evidence="17">
    <location>
        <begin position="1119"/>
        <end position="1235"/>
    </location>
</feature>
<dbReference type="InterPro" id="IPR036890">
    <property type="entry name" value="HATPase_C_sf"/>
</dbReference>
<accession>A0ABT1U115</accession>
<name>A0ABT1U115_9GAMM</name>
<evidence type="ECO:0000256" key="5">
    <source>
        <dbReference type="ARBA" id="ARBA00022553"/>
    </source>
</evidence>
<dbReference type="Gene3D" id="3.30.565.10">
    <property type="entry name" value="Histidine kinase-like ATPase, C-terminal domain"/>
    <property type="match status" value="1"/>
</dbReference>
<dbReference type="EC" id="2.7.13.3" evidence="3"/>
<dbReference type="SUPFAM" id="SSF47384">
    <property type="entry name" value="Homodimeric domain of signal transducing histidine kinase"/>
    <property type="match status" value="1"/>
</dbReference>
<evidence type="ECO:0000313" key="20">
    <source>
        <dbReference type="Proteomes" id="UP001524586"/>
    </source>
</evidence>
<evidence type="ECO:0000259" key="16">
    <source>
        <dbReference type="PROSITE" id="PS50109"/>
    </source>
</evidence>
<dbReference type="PRINTS" id="PR00344">
    <property type="entry name" value="BCTRLSENSOR"/>
</dbReference>
<dbReference type="InterPro" id="IPR036097">
    <property type="entry name" value="HisK_dim/P_sf"/>
</dbReference>
<keyword evidence="11" id="KW-0472">Membrane</keyword>
<dbReference type="CDD" id="cd16922">
    <property type="entry name" value="HATPase_EvgS-ArcB-TorS-like"/>
    <property type="match status" value="1"/>
</dbReference>
<comment type="caution">
    <text evidence="19">The sequence shown here is derived from an EMBL/GenBank/DDBJ whole genome shotgun (WGS) entry which is preliminary data.</text>
</comment>